<evidence type="ECO:0000313" key="2">
    <source>
        <dbReference type="EMBL" id="CAI2372360.1"/>
    </source>
</evidence>
<organism evidence="2 3">
    <name type="scientific">Euplotes crassus</name>
    <dbReference type="NCBI Taxonomy" id="5936"/>
    <lineage>
        <taxon>Eukaryota</taxon>
        <taxon>Sar</taxon>
        <taxon>Alveolata</taxon>
        <taxon>Ciliophora</taxon>
        <taxon>Intramacronucleata</taxon>
        <taxon>Spirotrichea</taxon>
        <taxon>Hypotrichia</taxon>
        <taxon>Euplotida</taxon>
        <taxon>Euplotidae</taxon>
        <taxon>Moneuplotes</taxon>
    </lineage>
</organism>
<keyword evidence="1" id="KW-1133">Transmembrane helix</keyword>
<comment type="caution">
    <text evidence="2">The sequence shown here is derived from an EMBL/GenBank/DDBJ whole genome shotgun (WGS) entry which is preliminary data.</text>
</comment>
<evidence type="ECO:0000313" key="3">
    <source>
        <dbReference type="Proteomes" id="UP001295684"/>
    </source>
</evidence>
<protein>
    <submittedName>
        <fullName evidence="2">Uncharacterized protein</fullName>
    </submittedName>
</protein>
<feature type="transmembrane region" description="Helical" evidence="1">
    <location>
        <begin position="20"/>
        <end position="39"/>
    </location>
</feature>
<keyword evidence="1" id="KW-0812">Transmembrane</keyword>
<feature type="transmembrane region" description="Helical" evidence="1">
    <location>
        <begin position="80"/>
        <end position="100"/>
    </location>
</feature>
<keyword evidence="1" id="KW-0472">Membrane</keyword>
<sequence>MCVFCSLWQLNHGICCLLRFWNAHPVNFIIFGVCVHVAIRYEVFSFDDDPCAVLCATLDHLTFLNSFVKVNTFGQRGSTFMTIALTQISFFVFRYFKYFIRVYPTSSGLVKVMLSASLASSWCSFTTVRLFCLFCFFWLFCAENCSFCVWGSSSGLLTLPYGNKGSVAVDTYSDDNLYEILSSPNKSDRSWSFSCDLRTEFCFSRDSTSSLSLEFSVSTLMTYLK</sequence>
<proteinExistence type="predicted"/>
<dbReference type="AlphaFoldDB" id="A0AAD1UUU9"/>
<accession>A0AAD1UUU9</accession>
<dbReference type="Proteomes" id="UP001295684">
    <property type="component" value="Unassembled WGS sequence"/>
</dbReference>
<gene>
    <name evidence="2" type="ORF">ECRASSUSDP1_LOCUS13689</name>
</gene>
<keyword evidence="3" id="KW-1185">Reference proteome</keyword>
<feature type="transmembrane region" description="Helical" evidence="1">
    <location>
        <begin position="112"/>
        <end position="140"/>
    </location>
</feature>
<dbReference type="EMBL" id="CAMPGE010013642">
    <property type="protein sequence ID" value="CAI2372360.1"/>
    <property type="molecule type" value="Genomic_DNA"/>
</dbReference>
<name>A0AAD1UUU9_EUPCR</name>
<evidence type="ECO:0000256" key="1">
    <source>
        <dbReference type="SAM" id="Phobius"/>
    </source>
</evidence>
<reference evidence="2" key="1">
    <citation type="submission" date="2023-07" db="EMBL/GenBank/DDBJ databases">
        <authorList>
            <consortium name="AG Swart"/>
            <person name="Singh M."/>
            <person name="Singh A."/>
            <person name="Seah K."/>
            <person name="Emmerich C."/>
        </authorList>
    </citation>
    <scope>NUCLEOTIDE SEQUENCE</scope>
    <source>
        <strain evidence="2">DP1</strain>
    </source>
</reference>